<dbReference type="SUPFAM" id="SSF55729">
    <property type="entry name" value="Acyl-CoA N-acyltransferases (Nat)"/>
    <property type="match status" value="1"/>
</dbReference>
<reference evidence="7" key="1">
    <citation type="submission" date="2016-06" db="EMBL/GenBank/DDBJ databases">
        <title>First high quality genome sequence of Plasmodium coatneyi using continuous long reads from single molecule, real-time sequencing.</title>
        <authorList>
            <person name="Chien J.-T."/>
            <person name="Pakala S.B."/>
            <person name="Geraldo J.A."/>
            <person name="Lapp S.A."/>
            <person name="Barnwell J.W."/>
            <person name="Kissinger J.C."/>
            <person name="Galinski M.R."/>
            <person name="Humphrey J.C."/>
        </authorList>
    </citation>
    <scope>NUCLEOTIDE SEQUENCE [LARGE SCALE GENOMIC DNA]</scope>
    <source>
        <strain evidence="7">Hackeri</strain>
    </source>
</reference>
<dbReference type="Proteomes" id="UP000092716">
    <property type="component" value="Chromosome 1"/>
</dbReference>
<feature type="region of interest" description="Disordered" evidence="4">
    <location>
        <begin position="723"/>
        <end position="826"/>
    </location>
</feature>
<dbReference type="Gene3D" id="3.40.630.30">
    <property type="match status" value="1"/>
</dbReference>
<feature type="compositionally biased region" description="Polar residues" evidence="4">
    <location>
        <begin position="186"/>
        <end position="195"/>
    </location>
</feature>
<feature type="compositionally biased region" description="Basic and acidic residues" evidence="4">
    <location>
        <begin position="734"/>
        <end position="757"/>
    </location>
</feature>
<comment type="similarity">
    <text evidence="3">Belongs to the acetyltransferase family. MAK3 subfamily.</text>
</comment>
<organism evidence="6 7">
    <name type="scientific">Plasmodium coatneyi</name>
    <dbReference type="NCBI Taxonomy" id="208452"/>
    <lineage>
        <taxon>Eukaryota</taxon>
        <taxon>Sar</taxon>
        <taxon>Alveolata</taxon>
        <taxon>Apicomplexa</taxon>
        <taxon>Aconoidasida</taxon>
        <taxon>Haemosporida</taxon>
        <taxon>Plasmodiidae</taxon>
        <taxon>Plasmodium</taxon>
    </lineage>
</organism>
<sequence length="1325" mass="154801">MNEESPQKKPLSIPGYHYDKKKNRYYLIDNELKKKLKEEEFDRQVNNAKRKNRQTNVEEKDMVIKEFHRIHGIKEMKKKKKHSNAHKSNVKHNDNRGHISLDNNACTTFSKEKNLELINNELNSLKKCISKNQNIFNILKSIRNFHFRENSILSLPPIFINFASYQYIHVEDLCDLHSDNASSLNNQIEDVNGQSDENDRSDTDEEDGTRYVHGVNDPRTAPFTNPKRNDSMEHTITDIRFFNVYQKLIDENMIKGKTYLDISKNEPFYPYPNFRKQSAYTNSPEEKTRSCDSRKKKNYASKKTLQIKNESPMSPRCDSTGSGGLLIPKLFGQTYEKVNARSIQNFKSNIIINRYRANFYYFYHIPSGSYANNRRRNNSGSPFRNVSSTFNANNNTSNNFNYSYSHVHRNRDEYDDINGTVDIDHDVLSQPRSSTQNHALYNEIFEERSGRRIHEIMPVLHLDVNTNETRILRTCKPAESFFHLFSNPLYEDFIFSTTKENNCSFSLGAIDIRNFIQKDNKSPLEDMTHENVYYNTDTKYFCTYSKENTELLCVSPQILSHFSIFNSEYIAYSSYPTMKDEKSLLCMLNICSFFQRDPKIVTYSFSSEINYFKLFPSVQDCCCAIDSGNTWDTASHTMNDGYAYHPDNKIDKIFICGSNPCFSFNAIKNDGVPYCIWDSKKLKVHDLLSMNEDLSYYVHNILSGSQHPFINLIGNYGPLKKERSFHAKKAKEKRKSEMGNDEDGHKKANLNERKSPMDYHYQNNAQKKGYNKRKHPSKDPNEENNDLHVSKHETTKKRHDHFADKSKHHLNNRSNKNNHGQYASAPLNSNEKMRNKHSSATPHNCYPSNAAKYNDNKKKGICCESVNKSNNNIFLCCNTEHIYLCDLRCNFLNTISKLKPNEGYVNKMYSLSNSFQYILSKTNNHIGLYDMRYAPCKHNETKGSLVTAYDRFIDNSNLRKHLNDFYVIDNEQFLVSLDTYTNSVHIYDIMNTKDRIINLDGNSDYSIYSNIHAYNNLSRIPYIYSSHKYDDAYYHYYKKKNSETKATEIKHMNHFSPIKAYPQKDLFIGLNVQSILPLFYVKQKYTKNNFISINEVNHFTKINAEFVSMDNAKNENTDNCSNPLSLRTNDLKLEERDDKSKEHQSTDDNHEGLVNQNGIYRTAVFNNKRIKIYQYKTFPKNYLQSVYELLGSELSEPYNVFLLKTILKNYSEIALMCLCDEECMGTVISKITTKCKNDEPTTFGYISSCEINHKYENFPFLGTYLLNESIKLMQDLYGINEVQLEAEATNKPTLRFYEKNGFIRVKRKPYYYLSGVDAFKLRKRI</sequence>
<feature type="compositionally biased region" description="Basic and acidic residues" evidence="4">
    <location>
        <begin position="284"/>
        <end position="293"/>
    </location>
</feature>
<evidence type="ECO:0000256" key="1">
    <source>
        <dbReference type="ARBA" id="ARBA00022679"/>
    </source>
</evidence>
<evidence type="ECO:0000256" key="3">
    <source>
        <dbReference type="ARBA" id="ARBA00024025"/>
    </source>
</evidence>
<dbReference type="GO" id="GO:0031417">
    <property type="term" value="C:NatC complex"/>
    <property type="evidence" value="ECO:0007669"/>
    <property type="project" value="TreeGrafter"/>
</dbReference>
<feature type="compositionally biased region" description="Polar residues" evidence="4">
    <location>
        <begin position="812"/>
        <end position="826"/>
    </location>
</feature>
<evidence type="ECO:0000313" key="7">
    <source>
        <dbReference type="Proteomes" id="UP000092716"/>
    </source>
</evidence>
<dbReference type="InterPro" id="IPR000182">
    <property type="entry name" value="GNAT_dom"/>
</dbReference>
<accession>A0A1B1DSI7</accession>
<feature type="region of interest" description="Disordered" evidence="4">
    <location>
        <begin position="75"/>
        <end position="97"/>
    </location>
</feature>
<keyword evidence="1" id="KW-0808">Transferase</keyword>
<keyword evidence="7" id="KW-1185">Reference proteome</keyword>
<evidence type="ECO:0000313" key="6">
    <source>
        <dbReference type="EMBL" id="ANQ05743.1"/>
    </source>
</evidence>
<evidence type="ECO:0000259" key="5">
    <source>
        <dbReference type="PROSITE" id="PS51186"/>
    </source>
</evidence>
<dbReference type="SUPFAM" id="SSF50978">
    <property type="entry name" value="WD40 repeat-like"/>
    <property type="match status" value="1"/>
</dbReference>
<dbReference type="GeneID" id="30906895"/>
<feature type="region of interest" description="Disordered" evidence="4">
    <location>
        <begin position="186"/>
        <end position="229"/>
    </location>
</feature>
<feature type="region of interest" description="Disordered" evidence="4">
    <location>
        <begin position="274"/>
        <end position="305"/>
    </location>
</feature>
<dbReference type="PANTHER" id="PTHR45896:SF1">
    <property type="entry name" value="N-ALPHA-ACETYLTRANSFERASE 30"/>
    <property type="match status" value="1"/>
</dbReference>
<proteinExistence type="inferred from homology"/>
<dbReference type="Pfam" id="PF00583">
    <property type="entry name" value="Acetyltransf_1"/>
    <property type="match status" value="1"/>
</dbReference>
<evidence type="ECO:0000256" key="4">
    <source>
        <dbReference type="SAM" id="MobiDB-lite"/>
    </source>
</evidence>
<dbReference type="GO" id="GO:0004596">
    <property type="term" value="F:protein-N-terminal amino-acid acetyltransferase activity"/>
    <property type="evidence" value="ECO:0007669"/>
    <property type="project" value="InterPro"/>
</dbReference>
<dbReference type="PROSITE" id="PS51186">
    <property type="entry name" value="GNAT"/>
    <property type="match status" value="1"/>
</dbReference>
<dbReference type="PANTHER" id="PTHR45896">
    <property type="entry name" value="N-ALPHA-ACETYLTRANSFERASE 30"/>
    <property type="match status" value="1"/>
</dbReference>
<dbReference type="EMBL" id="CP016239">
    <property type="protein sequence ID" value="ANQ05743.1"/>
    <property type="molecule type" value="Genomic_DNA"/>
</dbReference>
<dbReference type="InterPro" id="IPR036322">
    <property type="entry name" value="WD40_repeat_dom_sf"/>
</dbReference>
<dbReference type="RefSeq" id="XP_019912438.1">
    <property type="nucleotide sequence ID" value="XM_020056993.1"/>
</dbReference>
<feature type="compositionally biased region" description="Basic residues" evidence="4">
    <location>
        <begin position="794"/>
        <end position="811"/>
    </location>
</feature>
<dbReference type="VEuPathDB" id="PlasmoDB:PCOAH_00001760"/>
<name>A0A1B1DSI7_9APIC</name>
<feature type="domain" description="N-acetyltransferase" evidence="5">
    <location>
        <begin position="1173"/>
        <end position="1325"/>
    </location>
</feature>
<dbReference type="KEGG" id="pcot:PCOAH_00001760"/>
<dbReference type="InterPro" id="IPR044542">
    <property type="entry name" value="NAA30-like"/>
</dbReference>
<feature type="compositionally biased region" description="Basic residues" evidence="4">
    <location>
        <begin position="76"/>
        <end position="90"/>
    </location>
</feature>
<keyword evidence="2" id="KW-0012">Acyltransferase</keyword>
<evidence type="ECO:0000256" key="2">
    <source>
        <dbReference type="ARBA" id="ARBA00023315"/>
    </source>
</evidence>
<dbReference type="InterPro" id="IPR016181">
    <property type="entry name" value="Acyl_CoA_acyltransferase"/>
</dbReference>
<feature type="compositionally biased region" description="Basic and acidic residues" evidence="4">
    <location>
        <begin position="777"/>
        <end position="793"/>
    </location>
</feature>
<protein>
    <recommendedName>
        <fullName evidence="5">N-acetyltransferase domain-containing protein</fullName>
    </recommendedName>
</protein>
<dbReference type="OrthoDB" id="371103at2759"/>
<gene>
    <name evidence="6" type="ORF">PCOAH_00001760</name>
</gene>